<keyword evidence="6" id="KW-0479">Metal-binding</keyword>
<comment type="pathway">
    <text evidence="2">Protein modification; protein sumoylation.</text>
</comment>
<dbReference type="CDD" id="cd16651">
    <property type="entry name" value="SPL-RING_NSE2"/>
    <property type="match status" value="1"/>
</dbReference>
<feature type="domain" description="SP-RING-type" evidence="15">
    <location>
        <begin position="129"/>
        <end position="220"/>
    </location>
</feature>
<evidence type="ECO:0000256" key="1">
    <source>
        <dbReference type="ARBA" id="ARBA00004123"/>
    </source>
</evidence>
<comment type="similarity">
    <text evidence="3">Belongs to the NSE2 family.</text>
</comment>
<dbReference type="GeneID" id="117147602"/>
<name>A0A6P8KN56_DROMA</name>
<comment type="subcellular location">
    <subcellularLocation>
        <location evidence="1">Nucleus</location>
    </subcellularLocation>
</comment>
<feature type="region of interest" description="Disordered" evidence="14">
    <location>
        <begin position="211"/>
        <end position="232"/>
    </location>
</feature>
<dbReference type="GO" id="GO:0000724">
    <property type="term" value="P:double-strand break repair via homologous recombination"/>
    <property type="evidence" value="ECO:0007669"/>
    <property type="project" value="InterPro"/>
</dbReference>
<evidence type="ECO:0000256" key="6">
    <source>
        <dbReference type="ARBA" id="ARBA00022723"/>
    </source>
</evidence>
<evidence type="ECO:0000256" key="7">
    <source>
        <dbReference type="ARBA" id="ARBA00022771"/>
    </source>
</evidence>
<keyword evidence="17" id="KW-0436">Ligase</keyword>
<keyword evidence="9" id="KW-0862">Zinc</keyword>
<evidence type="ECO:0000256" key="14">
    <source>
        <dbReference type="SAM" id="MobiDB-lite"/>
    </source>
</evidence>
<evidence type="ECO:0000256" key="2">
    <source>
        <dbReference type="ARBA" id="ARBA00004718"/>
    </source>
</evidence>
<dbReference type="UniPathway" id="UPA00886"/>
<dbReference type="RefSeq" id="XP_033170443.1">
    <property type="nucleotide sequence ID" value="XM_033314552.1"/>
</dbReference>
<dbReference type="PROSITE" id="PS51044">
    <property type="entry name" value="ZF_SP_RING"/>
    <property type="match status" value="1"/>
</dbReference>
<accession>A0A6P8KN56</accession>
<dbReference type="Pfam" id="PF11789">
    <property type="entry name" value="zf-Nse"/>
    <property type="match status" value="1"/>
</dbReference>
<dbReference type="InterPro" id="IPR026846">
    <property type="entry name" value="Nse2(Mms21)"/>
</dbReference>
<dbReference type="Proteomes" id="UP000515162">
    <property type="component" value="Chromosome X"/>
</dbReference>
<dbReference type="GO" id="GO:0008270">
    <property type="term" value="F:zinc ion binding"/>
    <property type="evidence" value="ECO:0007669"/>
    <property type="project" value="UniProtKB-KW"/>
</dbReference>
<dbReference type="GO" id="GO:0016925">
    <property type="term" value="P:protein sumoylation"/>
    <property type="evidence" value="ECO:0007669"/>
    <property type="project" value="UniProtKB-UniPathway"/>
</dbReference>
<dbReference type="GO" id="GO:0061665">
    <property type="term" value="F:SUMO ligase activity"/>
    <property type="evidence" value="ECO:0007669"/>
    <property type="project" value="TreeGrafter"/>
</dbReference>
<sequence length="232" mass="26216">MDFNYHVDSALTTLSENHKFFKEMAEFVSDFNDGGEIQKLLDQNVELAEDLIRTKSKHQLLNKALKHAKNSSNTVEKFEEVWKERSAAVEQTRIDVKNSAEFKNFMKAVESAAPQKGAEINGQANGPAHDEDLIMEATGAEVFSLYDPWSKALIKNPVRNKICGHVYDRDSVMLIIKDNIGIRCPVLGCANRSYIQPVHLVKDHDLQQKLQQRMSDAIEDESSSEEEGQADH</sequence>
<dbReference type="GO" id="GO:0005634">
    <property type="term" value="C:nucleus"/>
    <property type="evidence" value="ECO:0007669"/>
    <property type="project" value="UniProtKB-SubCell"/>
</dbReference>
<evidence type="ECO:0000256" key="8">
    <source>
        <dbReference type="ARBA" id="ARBA00022786"/>
    </source>
</evidence>
<keyword evidence="8" id="KW-0833">Ubl conjugation pathway</keyword>
<evidence type="ECO:0000256" key="4">
    <source>
        <dbReference type="ARBA" id="ARBA00020923"/>
    </source>
</evidence>
<dbReference type="Gene3D" id="3.30.40.10">
    <property type="entry name" value="Zinc/RING finger domain, C3HC4 (zinc finger)"/>
    <property type="match status" value="1"/>
</dbReference>
<dbReference type="InterPro" id="IPR013083">
    <property type="entry name" value="Znf_RING/FYVE/PHD"/>
</dbReference>
<keyword evidence="16" id="KW-1185">Reference proteome</keyword>
<protein>
    <recommendedName>
        <fullName evidence="4">E3 SUMO-protein ligase NSE2</fullName>
    </recommendedName>
    <alternativeName>
        <fullName evidence="11">E3 SUMO-protein transferase NSE2</fullName>
    </alternativeName>
    <alternativeName>
        <fullName evidence="12">Non-structural maintenance of chromosomes element 2 homolog</fullName>
    </alternativeName>
</protein>
<keyword evidence="7 13" id="KW-0863">Zinc-finger</keyword>
<gene>
    <name evidence="17" type="primary">LOC117147602</name>
</gene>
<evidence type="ECO:0000256" key="9">
    <source>
        <dbReference type="ARBA" id="ARBA00022833"/>
    </source>
</evidence>
<dbReference type="GO" id="GO:0016874">
    <property type="term" value="F:ligase activity"/>
    <property type="evidence" value="ECO:0007669"/>
    <property type="project" value="UniProtKB-KW"/>
</dbReference>
<evidence type="ECO:0000256" key="12">
    <source>
        <dbReference type="ARBA" id="ARBA00032533"/>
    </source>
</evidence>
<evidence type="ECO:0000256" key="3">
    <source>
        <dbReference type="ARBA" id="ARBA00008212"/>
    </source>
</evidence>
<dbReference type="InterPro" id="IPR004181">
    <property type="entry name" value="Znf_MIZ"/>
</dbReference>
<dbReference type="PANTHER" id="PTHR21330">
    <property type="entry name" value="E3 SUMO-PROTEIN LIGASE NSE2"/>
    <property type="match status" value="1"/>
</dbReference>
<dbReference type="GO" id="GO:0030915">
    <property type="term" value="C:Smc5-Smc6 complex"/>
    <property type="evidence" value="ECO:0007669"/>
    <property type="project" value="InterPro"/>
</dbReference>
<evidence type="ECO:0000313" key="16">
    <source>
        <dbReference type="Proteomes" id="UP000515162"/>
    </source>
</evidence>
<evidence type="ECO:0000256" key="11">
    <source>
        <dbReference type="ARBA" id="ARBA00031731"/>
    </source>
</evidence>
<evidence type="ECO:0000313" key="17">
    <source>
        <dbReference type="RefSeq" id="XP_033170443.1"/>
    </source>
</evidence>
<dbReference type="PANTHER" id="PTHR21330:SF1">
    <property type="entry name" value="E3 SUMO-PROTEIN LIGASE NSE2"/>
    <property type="match status" value="1"/>
</dbReference>
<reference evidence="17" key="1">
    <citation type="submission" date="2025-08" db="UniProtKB">
        <authorList>
            <consortium name="RefSeq"/>
        </authorList>
    </citation>
    <scope>IDENTIFICATION</scope>
    <source>
        <strain evidence="17">Mau12</strain>
        <tissue evidence="17">Whole Body</tissue>
    </source>
</reference>
<organism evidence="16 17">
    <name type="scientific">Drosophila mauritiana</name>
    <name type="common">Fruit fly</name>
    <dbReference type="NCBI Taxonomy" id="7226"/>
    <lineage>
        <taxon>Eukaryota</taxon>
        <taxon>Metazoa</taxon>
        <taxon>Ecdysozoa</taxon>
        <taxon>Arthropoda</taxon>
        <taxon>Hexapoda</taxon>
        <taxon>Insecta</taxon>
        <taxon>Pterygota</taxon>
        <taxon>Neoptera</taxon>
        <taxon>Endopterygota</taxon>
        <taxon>Diptera</taxon>
        <taxon>Brachycera</taxon>
        <taxon>Muscomorpha</taxon>
        <taxon>Ephydroidea</taxon>
        <taxon>Drosophilidae</taxon>
        <taxon>Drosophila</taxon>
        <taxon>Sophophora</taxon>
    </lineage>
</organism>
<keyword evidence="10" id="KW-0539">Nucleus</keyword>
<evidence type="ECO:0000256" key="13">
    <source>
        <dbReference type="PROSITE-ProRule" id="PRU00452"/>
    </source>
</evidence>
<evidence type="ECO:0000259" key="15">
    <source>
        <dbReference type="PROSITE" id="PS51044"/>
    </source>
</evidence>
<keyword evidence="5" id="KW-0808">Transferase</keyword>
<evidence type="ECO:0000256" key="5">
    <source>
        <dbReference type="ARBA" id="ARBA00022679"/>
    </source>
</evidence>
<feature type="compositionally biased region" description="Acidic residues" evidence="14">
    <location>
        <begin position="217"/>
        <end position="232"/>
    </location>
</feature>
<dbReference type="AlphaFoldDB" id="A0A6P8KN56"/>
<evidence type="ECO:0000256" key="10">
    <source>
        <dbReference type="ARBA" id="ARBA00023242"/>
    </source>
</evidence>
<proteinExistence type="inferred from homology"/>